<proteinExistence type="predicted"/>
<reference evidence="1" key="1">
    <citation type="submission" date="2023-04" db="EMBL/GenBank/DDBJ databases">
        <title>Draft Genome sequencing of Naganishia species isolated from polar environments using Oxford Nanopore Technology.</title>
        <authorList>
            <person name="Leo P."/>
            <person name="Venkateswaran K."/>
        </authorList>
    </citation>
    <scope>NUCLEOTIDE SEQUENCE</scope>
    <source>
        <strain evidence="1">DBVPG 5303</strain>
    </source>
</reference>
<evidence type="ECO:0000313" key="1">
    <source>
        <dbReference type="EMBL" id="KAJ9116549.1"/>
    </source>
</evidence>
<dbReference type="Proteomes" id="UP001234202">
    <property type="component" value="Unassembled WGS sequence"/>
</dbReference>
<keyword evidence="2" id="KW-1185">Reference proteome</keyword>
<name>A0ACC2WZK2_9TREE</name>
<protein>
    <submittedName>
        <fullName evidence="1">Uncharacterized protein</fullName>
    </submittedName>
</protein>
<organism evidence="1 2">
    <name type="scientific">Naganishia onofrii</name>
    <dbReference type="NCBI Taxonomy" id="1851511"/>
    <lineage>
        <taxon>Eukaryota</taxon>
        <taxon>Fungi</taxon>
        <taxon>Dikarya</taxon>
        <taxon>Basidiomycota</taxon>
        <taxon>Agaricomycotina</taxon>
        <taxon>Tremellomycetes</taxon>
        <taxon>Filobasidiales</taxon>
        <taxon>Filobasidiaceae</taxon>
        <taxon>Naganishia</taxon>
    </lineage>
</organism>
<gene>
    <name evidence="1" type="ORF">QFC24_006721</name>
</gene>
<accession>A0ACC2WZK2</accession>
<sequence length="544" mass="59384">MRTPTASTTVLGSGCHMSYFNIHPDDMSLLIISAKVFIDATALIDAHLASPVVTNERGETFFRLPSSAMNVLTLPSKASSGACNSDKSHLECGFWYPPSLTGHAIPHTATAAPPCRATIVASHLCAFLRRTIREKTGLTTSGGVAGSKMLAKLISSAHKPDGQTVWVGDDAQDSARTPVPTHHAVQEYLDPLLIRAIPGFGTHVISSLMTALPATASGDNATSREITVHQVRTSIPTSTFTRLFPGPLATTLYNLLRGIDPSPVRPTPEYPHQLSVEDSYAVNLTRPLHVILTQMLGLVKKLLERLEEELVGSSWERYSHGIVFSPPPATSAPRTWQRYPTQFRVTVRTFANTNSQSAAMPAFIFDTRVPAGDRAERVMRMVGKRLCCALLPGKIENEAQSFEVYVINVAATHLSTSAPPPSIGSLPTTRSRPEIDLSFIAGLPPEMREEIIRENRISRADVERIMAEHRKEVIEIDDDSDDETSIPTISAERIPRAESELIGKEDAAEGFDEEIVEDGRCHLCGAHVFDFAAPAHARWHAEQV</sequence>
<dbReference type="EMBL" id="JASBWV010000036">
    <property type="protein sequence ID" value="KAJ9116549.1"/>
    <property type="molecule type" value="Genomic_DNA"/>
</dbReference>
<comment type="caution">
    <text evidence="1">The sequence shown here is derived from an EMBL/GenBank/DDBJ whole genome shotgun (WGS) entry which is preliminary data.</text>
</comment>
<evidence type="ECO:0000313" key="2">
    <source>
        <dbReference type="Proteomes" id="UP001234202"/>
    </source>
</evidence>